<dbReference type="InterPro" id="IPR014825">
    <property type="entry name" value="DNA_alkylation"/>
</dbReference>
<reference evidence="1 2" key="1">
    <citation type="submission" date="2020-01" db="EMBL/GenBank/DDBJ databases">
        <title>Glutamicibacter soli M275.</title>
        <authorList>
            <person name="Meng X."/>
        </authorList>
    </citation>
    <scope>NUCLEOTIDE SEQUENCE [LARGE SCALE GENOMIC DNA]</scope>
    <source>
        <strain evidence="1 2">M275</strain>
    </source>
</reference>
<organism evidence="1 2">
    <name type="scientific">Glutamicibacter soli</name>
    <dbReference type="NCBI Taxonomy" id="453836"/>
    <lineage>
        <taxon>Bacteria</taxon>
        <taxon>Bacillati</taxon>
        <taxon>Actinomycetota</taxon>
        <taxon>Actinomycetes</taxon>
        <taxon>Micrococcales</taxon>
        <taxon>Micrococcaceae</taxon>
        <taxon>Glutamicibacter</taxon>
    </lineage>
</organism>
<accession>A0A6L9G0Y5</accession>
<gene>
    <name evidence="1" type="ORF">GT020_04970</name>
</gene>
<protein>
    <recommendedName>
        <fullName evidence="3">DNA alkylation repair protein</fullName>
    </recommendedName>
</protein>
<dbReference type="Proteomes" id="UP000477543">
    <property type="component" value="Unassembled WGS sequence"/>
</dbReference>
<dbReference type="SUPFAM" id="SSF48371">
    <property type="entry name" value="ARM repeat"/>
    <property type="match status" value="1"/>
</dbReference>
<dbReference type="EMBL" id="WYDN01000003">
    <property type="protein sequence ID" value="NAZ15421.1"/>
    <property type="molecule type" value="Genomic_DNA"/>
</dbReference>
<dbReference type="AlphaFoldDB" id="A0A6L9G0Y5"/>
<sequence>MGSMDELINPTVIAQLRTSLQNIAPGSGLSHLKNSVELVAGMRLRDRVDIVRNALFKDLPADFTSTRTIIHEALDDPLLTGWMIWPVSELITAKALDSGTIEDFDAAMETLALLTDRLTCEFAIRAMIIDRPGRALQHAQDWTQHENEHVRRLATEGTRVYLPWAKRVPWLVAHPRETRAILDASYQDPAEYVRRSVANHLNDLSRVDPEALIETATAWVGNADDNTAWVLRHGLRTLTKQGHAQALALLGFSGDDLSISAPQLASDCIAWNGEIAFTTQVTNHGNAEAIVAIDYSIGFLRANGSHSSKTFKLATRRIVPGATVTLGKTHSFRPITTRKYYPGVHTLTVQANGKKSVQTNFMLNAGSVEISRP</sequence>
<dbReference type="Pfam" id="PF08713">
    <property type="entry name" value="DNA_alkylation"/>
    <property type="match status" value="1"/>
</dbReference>
<evidence type="ECO:0000313" key="2">
    <source>
        <dbReference type="Proteomes" id="UP000477543"/>
    </source>
</evidence>
<dbReference type="InterPro" id="IPR016024">
    <property type="entry name" value="ARM-type_fold"/>
</dbReference>
<evidence type="ECO:0000313" key="1">
    <source>
        <dbReference type="EMBL" id="NAZ15421.1"/>
    </source>
</evidence>
<dbReference type="Gene3D" id="1.25.40.290">
    <property type="entry name" value="ARM repeat domains"/>
    <property type="match status" value="1"/>
</dbReference>
<name>A0A6L9G0Y5_9MICC</name>
<evidence type="ECO:0008006" key="3">
    <source>
        <dbReference type="Google" id="ProtNLM"/>
    </source>
</evidence>
<proteinExistence type="predicted"/>
<comment type="caution">
    <text evidence="1">The sequence shown here is derived from an EMBL/GenBank/DDBJ whole genome shotgun (WGS) entry which is preliminary data.</text>
</comment>